<dbReference type="InterPro" id="IPR012945">
    <property type="entry name" value="Tubulin-bd_cofactor_C_dom"/>
</dbReference>
<evidence type="ECO:0000256" key="4">
    <source>
        <dbReference type="SAM" id="Coils"/>
    </source>
</evidence>
<dbReference type="InterPro" id="IPR017901">
    <property type="entry name" value="C-CAP_CF_C-like"/>
</dbReference>
<organism evidence="7 8">
    <name type="scientific">Pyrrhoderma noxium</name>
    <dbReference type="NCBI Taxonomy" id="2282107"/>
    <lineage>
        <taxon>Eukaryota</taxon>
        <taxon>Fungi</taxon>
        <taxon>Dikarya</taxon>
        <taxon>Basidiomycota</taxon>
        <taxon>Agaricomycotina</taxon>
        <taxon>Agaricomycetes</taxon>
        <taxon>Hymenochaetales</taxon>
        <taxon>Hymenochaetaceae</taxon>
        <taxon>Pyrrhoderma</taxon>
    </lineage>
</organism>
<dbReference type="PROSITE" id="PS51329">
    <property type="entry name" value="C_CAP_COFACTOR_C"/>
    <property type="match status" value="1"/>
</dbReference>
<keyword evidence="3" id="KW-0963">Cytoplasm</keyword>
<accession>A0A286UEH5</accession>
<dbReference type="GO" id="GO:0005737">
    <property type="term" value="C:cytoplasm"/>
    <property type="evidence" value="ECO:0007669"/>
    <property type="project" value="UniProtKB-SubCell"/>
</dbReference>
<dbReference type="GO" id="GO:0007023">
    <property type="term" value="P:post-chaperonin tubulin folding pathway"/>
    <property type="evidence" value="ECO:0007669"/>
    <property type="project" value="InterPro"/>
</dbReference>
<comment type="similarity">
    <text evidence="2">Belongs to the TBCC family.</text>
</comment>
<dbReference type="PANTHER" id="PTHR15139:SF0">
    <property type="entry name" value="TUBULIN-SPECIFIC CHAPERONE C"/>
    <property type="match status" value="1"/>
</dbReference>
<dbReference type="PANTHER" id="PTHR15139">
    <property type="entry name" value="TUBULIN FOLDING COFACTOR C"/>
    <property type="match status" value="1"/>
</dbReference>
<keyword evidence="4" id="KW-0175">Coiled coil</keyword>
<sequence length="357" mass="39589">MSNAQEFYTAFQTFRSELSNRLDSNLNPSAEFLHRVAQDLQLERKKINDATSMDTLPAYDRRIYESQLQELETRLKSLQTQASSSKGKFAFKKRDRTAIATPRSKPEQRNESISCTPNNSVKPLSNNLVDDTLHEATTSANPTASSTSDITFGPATSTFLTTSSIPRETSEGLTLTISSLSHCIIDLLGSHDNTSLGVVRAVHIQDVKDTLIILGNVRGSVLAHNLTNCIVVVACHQLRIHTSYDTHFLIHVSSNAIVEDCDRLGFGGYPKSPPFPPLPKSVCDQKSMHNEIQDFSHLRSTPSPHWSSLSDSEADSFDWTAVLEKLGQLYSSLPERNEDEKSKQLSTLLSTILPKNN</sequence>
<feature type="region of interest" description="Disordered" evidence="5">
    <location>
        <begin position="93"/>
        <end position="126"/>
    </location>
</feature>
<keyword evidence="8" id="KW-1185">Reference proteome</keyword>
<dbReference type="GO" id="GO:0007021">
    <property type="term" value="P:tubulin complex assembly"/>
    <property type="evidence" value="ECO:0007669"/>
    <property type="project" value="TreeGrafter"/>
</dbReference>
<evidence type="ECO:0000313" key="8">
    <source>
        <dbReference type="Proteomes" id="UP000217199"/>
    </source>
</evidence>
<dbReference type="Gene3D" id="1.20.58.1250">
    <property type="entry name" value="Tubulin Binding Cofactor C, N-terminal domain"/>
    <property type="match status" value="1"/>
</dbReference>
<dbReference type="Gene3D" id="2.160.20.70">
    <property type="match status" value="1"/>
</dbReference>
<dbReference type="EMBL" id="NBII01000006">
    <property type="protein sequence ID" value="PAV17885.1"/>
    <property type="molecule type" value="Genomic_DNA"/>
</dbReference>
<evidence type="ECO:0000256" key="3">
    <source>
        <dbReference type="ARBA" id="ARBA00022490"/>
    </source>
</evidence>
<evidence type="ECO:0000256" key="5">
    <source>
        <dbReference type="SAM" id="MobiDB-lite"/>
    </source>
</evidence>
<evidence type="ECO:0000313" key="7">
    <source>
        <dbReference type="EMBL" id="PAV17885.1"/>
    </source>
</evidence>
<comment type="subcellular location">
    <subcellularLocation>
        <location evidence="1">Cytoplasm</location>
    </subcellularLocation>
</comment>
<evidence type="ECO:0000259" key="6">
    <source>
        <dbReference type="PROSITE" id="PS51329"/>
    </source>
</evidence>
<dbReference type="Pfam" id="PF07986">
    <property type="entry name" value="TBCC"/>
    <property type="match status" value="1"/>
</dbReference>
<dbReference type="OrthoDB" id="194775at2759"/>
<gene>
    <name evidence="7" type="ORF">PNOK_0637100</name>
</gene>
<evidence type="ECO:0000256" key="2">
    <source>
        <dbReference type="ARBA" id="ARBA00008848"/>
    </source>
</evidence>
<dbReference type="InterPro" id="IPR038397">
    <property type="entry name" value="TBCC_N_sf"/>
</dbReference>
<dbReference type="FunCoup" id="A0A286UEH5">
    <property type="interactions" value="270"/>
</dbReference>
<protein>
    <submittedName>
        <fullName evidence="7">Tubulin-binding cofactor C</fullName>
    </submittedName>
</protein>
<evidence type="ECO:0000256" key="1">
    <source>
        <dbReference type="ARBA" id="ARBA00004496"/>
    </source>
</evidence>
<dbReference type="InterPro" id="IPR016098">
    <property type="entry name" value="CAP/MinC_C"/>
</dbReference>
<name>A0A286UEH5_9AGAM</name>
<dbReference type="Proteomes" id="UP000217199">
    <property type="component" value="Unassembled WGS sequence"/>
</dbReference>
<feature type="compositionally biased region" description="Polar residues" evidence="5">
    <location>
        <begin position="111"/>
        <end position="126"/>
    </location>
</feature>
<dbReference type="AlphaFoldDB" id="A0A286UEH5"/>
<comment type="caution">
    <text evidence="7">The sequence shown here is derived from an EMBL/GenBank/DDBJ whole genome shotgun (WGS) entry which is preliminary data.</text>
</comment>
<dbReference type="STRING" id="2282107.A0A286UEH5"/>
<feature type="coiled-coil region" evidence="4">
    <location>
        <begin position="61"/>
        <end position="88"/>
    </location>
</feature>
<feature type="domain" description="C-CAP/cofactor C-like" evidence="6">
    <location>
        <begin position="142"/>
        <end position="297"/>
    </location>
</feature>
<reference evidence="7 8" key="1">
    <citation type="journal article" date="2017" name="Mol. Ecol.">
        <title>Comparative and population genomic landscape of Phellinus noxius: A hypervariable fungus causing root rot in trees.</title>
        <authorList>
            <person name="Chung C.L."/>
            <person name="Lee T.J."/>
            <person name="Akiba M."/>
            <person name="Lee H.H."/>
            <person name="Kuo T.H."/>
            <person name="Liu D."/>
            <person name="Ke H.M."/>
            <person name="Yokoi T."/>
            <person name="Roa M.B."/>
            <person name="Lu M.J."/>
            <person name="Chang Y.Y."/>
            <person name="Ann P.J."/>
            <person name="Tsai J.N."/>
            <person name="Chen C.Y."/>
            <person name="Tzean S.S."/>
            <person name="Ota Y."/>
            <person name="Hattori T."/>
            <person name="Sahashi N."/>
            <person name="Liou R.F."/>
            <person name="Kikuchi T."/>
            <person name="Tsai I.J."/>
        </authorList>
    </citation>
    <scope>NUCLEOTIDE SEQUENCE [LARGE SCALE GENOMIC DNA]</scope>
    <source>
        <strain evidence="7 8">FFPRI411160</strain>
    </source>
</reference>
<proteinExistence type="inferred from homology"/>
<dbReference type="InterPro" id="IPR027684">
    <property type="entry name" value="TBCC"/>
</dbReference>
<dbReference type="InParanoid" id="A0A286UEH5"/>